<protein>
    <submittedName>
        <fullName evidence="2">Uncharacterized protein</fullName>
    </submittedName>
</protein>
<dbReference type="Ensembl" id="ENSSMAT00000051397.1">
    <property type="protein sequence ID" value="ENSSMAP00000043109.1"/>
    <property type="gene ID" value="ENSSMAG00000025110.1"/>
</dbReference>
<sequence length="175" mass="18360">MDASDVVLFTAWFPPGVPSFCPVPIPPLLPSHESPSPRADRASRCGSCSPGKPSAPSGSPCCRRRCRCVGLEQVAAQHLPELLLGKLLLGERDRGAVGQLQSGVVSSPALAVKHPAAQGREGSLIAQDAQRLGGVVCGALGAGGRRIFLTQGNLGRGGFEVQIEEEGRERKQDIY</sequence>
<evidence type="ECO:0000313" key="3">
    <source>
        <dbReference type="Proteomes" id="UP000694558"/>
    </source>
</evidence>
<feature type="compositionally biased region" description="Low complexity" evidence="1">
    <location>
        <begin position="45"/>
        <end position="60"/>
    </location>
</feature>
<reference evidence="2" key="1">
    <citation type="submission" date="2023-05" db="EMBL/GenBank/DDBJ databases">
        <title>High-quality long-read genome of Scophthalmus maximus.</title>
        <authorList>
            <person name="Lien S."/>
            <person name="Martinez P."/>
        </authorList>
    </citation>
    <scope>NUCLEOTIDE SEQUENCE [LARGE SCALE GENOMIC DNA]</scope>
</reference>
<organism evidence="2 3">
    <name type="scientific">Scophthalmus maximus</name>
    <name type="common">Turbot</name>
    <name type="synonym">Psetta maxima</name>
    <dbReference type="NCBI Taxonomy" id="52904"/>
    <lineage>
        <taxon>Eukaryota</taxon>
        <taxon>Metazoa</taxon>
        <taxon>Chordata</taxon>
        <taxon>Craniata</taxon>
        <taxon>Vertebrata</taxon>
        <taxon>Euteleostomi</taxon>
        <taxon>Actinopterygii</taxon>
        <taxon>Neopterygii</taxon>
        <taxon>Teleostei</taxon>
        <taxon>Neoteleostei</taxon>
        <taxon>Acanthomorphata</taxon>
        <taxon>Carangaria</taxon>
        <taxon>Pleuronectiformes</taxon>
        <taxon>Pleuronectoidei</taxon>
        <taxon>Scophthalmidae</taxon>
        <taxon>Scophthalmus</taxon>
    </lineage>
</organism>
<evidence type="ECO:0000313" key="2">
    <source>
        <dbReference type="Ensembl" id="ENSSMAP00000043109.1"/>
    </source>
</evidence>
<accession>A0A8D3C751</accession>
<dbReference type="Proteomes" id="UP000694558">
    <property type="component" value="Chromosome 19"/>
</dbReference>
<evidence type="ECO:0000256" key="1">
    <source>
        <dbReference type="SAM" id="MobiDB-lite"/>
    </source>
</evidence>
<name>A0A8D3C751_SCOMX</name>
<dbReference type="AlphaFoldDB" id="A0A8D3C751"/>
<reference evidence="2" key="2">
    <citation type="submission" date="2025-08" db="UniProtKB">
        <authorList>
            <consortium name="Ensembl"/>
        </authorList>
    </citation>
    <scope>IDENTIFICATION</scope>
</reference>
<proteinExistence type="predicted"/>
<feature type="region of interest" description="Disordered" evidence="1">
    <location>
        <begin position="32"/>
        <end position="60"/>
    </location>
</feature>